<dbReference type="SUPFAM" id="SSF56672">
    <property type="entry name" value="DNA/RNA polymerases"/>
    <property type="match status" value="1"/>
</dbReference>
<dbReference type="EMBL" id="LT882681">
    <property type="protein sequence ID" value="SMY25768.1"/>
    <property type="molecule type" value="Genomic_DNA"/>
</dbReference>
<feature type="domain" description="Reverse transcriptase" evidence="1">
    <location>
        <begin position="1"/>
        <end position="234"/>
    </location>
</feature>
<name>A0A1Y6LQR0_ZYMTR</name>
<gene>
    <name evidence="2" type="ORF">ZT1A5_G7210</name>
</gene>
<reference evidence="2 3" key="1">
    <citation type="submission" date="2016-10" db="EMBL/GenBank/DDBJ databases">
        <authorList>
            <person name="Varghese N."/>
        </authorList>
    </citation>
    <scope>NUCLEOTIDE SEQUENCE [LARGE SCALE GENOMIC DNA]</scope>
</reference>
<dbReference type="InterPro" id="IPR043502">
    <property type="entry name" value="DNA/RNA_pol_sf"/>
</dbReference>
<evidence type="ECO:0000259" key="1">
    <source>
        <dbReference type="PROSITE" id="PS50878"/>
    </source>
</evidence>
<dbReference type="AlphaFoldDB" id="A0A1Y6LQR0"/>
<dbReference type="PANTHER" id="PTHR47027">
    <property type="entry name" value="REVERSE TRANSCRIPTASE DOMAIN-CONTAINING PROTEIN"/>
    <property type="match status" value="1"/>
</dbReference>
<dbReference type="CDD" id="cd01650">
    <property type="entry name" value="RT_nLTR_like"/>
    <property type="match status" value="1"/>
</dbReference>
<organism evidence="2 3">
    <name type="scientific">Zymoseptoria tritici ST99CH_1A5</name>
    <dbReference type="NCBI Taxonomy" id="1276529"/>
    <lineage>
        <taxon>Eukaryota</taxon>
        <taxon>Fungi</taxon>
        <taxon>Dikarya</taxon>
        <taxon>Ascomycota</taxon>
        <taxon>Pezizomycotina</taxon>
        <taxon>Dothideomycetes</taxon>
        <taxon>Dothideomycetidae</taxon>
        <taxon>Mycosphaerellales</taxon>
        <taxon>Mycosphaerellaceae</taxon>
        <taxon>Zymoseptoria</taxon>
    </lineage>
</organism>
<accession>A0A1Y6LQR0</accession>
<protein>
    <recommendedName>
        <fullName evidence="1">Reverse transcriptase domain-containing protein</fullName>
    </recommendedName>
</protein>
<sequence>MFRKVFERLLLWRFNSRTWARMHPNQAGFRSYHSTVTNAAVVHALLESSRITHAVFLDFQAAFDVVDHVLLADVLRRRRCPENMLALIASLCFFDVWSFVVSDGTASRWFPRTRGVLQGSPLSPYLFNIFIDGLLEDLNRPGTLALAGSSDVMPAAPPIPCALFFANNSVLLASDLDEVRVLIQILERWSSANRIALNIKKCAYLAPASLQEAIYLFGAEVLRREVYTYLGFPVTARGIDLRRHLKSRLEQAGKRSDFLTLDADGWGFAHRLRVYWQYLAPMFEYGAPLLAAFAEDSPKFWDETTKDVAKLTKWISGYASNPHFTRNLLGISALPSRFKALKTGFQVVKKHAPEESPLRKLGLLIWKPKAFFRRLTEDKLYEKYRKTPESWPRDRSLSKDRRSVQRFLR</sequence>
<dbReference type="Pfam" id="PF00078">
    <property type="entry name" value="RVT_1"/>
    <property type="match status" value="1"/>
</dbReference>
<dbReference type="PROSITE" id="PS50878">
    <property type="entry name" value="RT_POL"/>
    <property type="match status" value="1"/>
</dbReference>
<evidence type="ECO:0000313" key="2">
    <source>
        <dbReference type="EMBL" id="SMY25768.1"/>
    </source>
</evidence>
<dbReference type="PANTHER" id="PTHR47027:SF20">
    <property type="entry name" value="REVERSE TRANSCRIPTASE-LIKE PROTEIN WITH RNA-DIRECTED DNA POLYMERASE DOMAIN"/>
    <property type="match status" value="1"/>
</dbReference>
<evidence type="ECO:0000313" key="3">
    <source>
        <dbReference type="Proteomes" id="UP000215453"/>
    </source>
</evidence>
<dbReference type="InterPro" id="IPR000477">
    <property type="entry name" value="RT_dom"/>
</dbReference>
<proteinExistence type="predicted"/>
<dbReference type="Proteomes" id="UP000215453">
    <property type="component" value="Chromosome 6"/>
</dbReference>